<organism evidence="1 2">
    <name type="scientific">Hibiscus sabdariffa</name>
    <name type="common">roselle</name>
    <dbReference type="NCBI Taxonomy" id="183260"/>
    <lineage>
        <taxon>Eukaryota</taxon>
        <taxon>Viridiplantae</taxon>
        <taxon>Streptophyta</taxon>
        <taxon>Embryophyta</taxon>
        <taxon>Tracheophyta</taxon>
        <taxon>Spermatophyta</taxon>
        <taxon>Magnoliopsida</taxon>
        <taxon>eudicotyledons</taxon>
        <taxon>Gunneridae</taxon>
        <taxon>Pentapetalae</taxon>
        <taxon>rosids</taxon>
        <taxon>malvids</taxon>
        <taxon>Malvales</taxon>
        <taxon>Malvaceae</taxon>
        <taxon>Malvoideae</taxon>
        <taxon>Hibiscus</taxon>
    </lineage>
</organism>
<reference evidence="1 2" key="1">
    <citation type="journal article" date="2024" name="G3 (Bethesda)">
        <title>Genome assembly of Hibiscus sabdariffa L. provides insights into metabolisms of medicinal natural products.</title>
        <authorList>
            <person name="Kim T."/>
        </authorList>
    </citation>
    <scope>NUCLEOTIDE SEQUENCE [LARGE SCALE GENOMIC DNA]</scope>
    <source>
        <strain evidence="1">TK-2024</strain>
        <tissue evidence="1">Old leaves</tissue>
    </source>
</reference>
<proteinExistence type="predicted"/>
<accession>A0ABR2R1J1</accession>
<dbReference type="Proteomes" id="UP001396334">
    <property type="component" value="Unassembled WGS sequence"/>
</dbReference>
<evidence type="ECO:0000313" key="1">
    <source>
        <dbReference type="EMBL" id="KAK9006639.1"/>
    </source>
</evidence>
<gene>
    <name evidence="1" type="ORF">V6N11_018974</name>
</gene>
<comment type="caution">
    <text evidence="1">The sequence shown here is derived from an EMBL/GenBank/DDBJ whole genome shotgun (WGS) entry which is preliminary data.</text>
</comment>
<keyword evidence="2" id="KW-1185">Reference proteome</keyword>
<sequence>MLTSIKDTKVFDEYLPKTVDAEYNLLKDYSSKGLLEFPQDKALTFKGCGELTWDKTELLLIQGVLLDSVVVAREVESDSSQVFIGTFVRKCKAPAPSNSICKLVENDDPYGFRLSLMAKDNKAGDAFYVTSLSKGIIEGAVFPFTHKNLLRN</sequence>
<dbReference type="EMBL" id="JBBPBN010000028">
    <property type="protein sequence ID" value="KAK9006639.1"/>
    <property type="molecule type" value="Genomic_DNA"/>
</dbReference>
<protein>
    <submittedName>
        <fullName evidence="1">Uncharacterized protein</fullName>
    </submittedName>
</protein>
<name>A0ABR2R1J1_9ROSI</name>
<evidence type="ECO:0000313" key="2">
    <source>
        <dbReference type="Proteomes" id="UP001396334"/>
    </source>
</evidence>